<evidence type="ECO:0000256" key="5">
    <source>
        <dbReference type="SAM" id="Coils"/>
    </source>
</evidence>
<feature type="domain" description="ASD2" evidence="6">
    <location>
        <begin position="1"/>
        <end position="122"/>
    </location>
</feature>
<keyword evidence="4" id="KW-0206">Cytoskeleton</keyword>
<dbReference type="Pfam" id="PF08687">
    <property type="entry name" value="ASD2"/>
    <property type="match status" value="1"/>
</dbReference>
<accession>A0A8C8DYB6</accession>
<comment type="similarity">
    <text evidence="2">Belongs to the shroom family.</text>
</comment>
<dbReference type="GeneTree" id="ENSGT00940000159479"/>
<dbReference type="GO" id="GO:0016324">
    <property type="term" value="C:apical plasma membrane"/>
    <property type="evidence" value="ECO:0007669"/>
    <property type="project" value="TreeGrafter"/>
</dbReference>
<evidence type="ECO:0000256" key="1">
    <source>
        <dbReference type="ARBA" id="ARBA00004245"/>
    </source>
</evidence>
<keyword evidence="5" id="KW-0175">Coiled coil</keyword>
<keyword evidence="3" id="KW-0963">Cytoplasm</keyword>
<evidence type="ECO:0000259" key="6">
    <source>
        <dbReference type="PROSITE" id="PS51307"/>
    </source>
</evidence>
<reference evidence="7" key="2">
    <citation type="submission" date="2025-09" db="UniProtKB">
        <authorList>
            <consortium name="Ensembl"/>
        </authorList>
    </citation>
    <scope>IDENTIFICATION</scope>
</reference>
<dbReference type="PANTHER" id="PTHR15012:SF35">
    <property type="entry name" value="PROTEIN SHROOM4"/>
    <property type="match status" value="1"/>
</dbReference>
<evidence type="ECO:0000313" key="8">
    <source>
        <dbReference type="Proteomes" id="UP000694383"/>
    </source>
</evidence>
<evidence type="ECO:0000313" key="7">
    <source>
        <dbReference type="Ensembl" id="ENSOSIP00000038540.1"/>
    </source>
</evidence>
<dbReference type="InterPro" id="IPR027685">
    <property type="entry name" value="Shroom_fam"/>
</dbReference>
<dbReference type="Proteomes" id="UP000694383">
    <property type="component" value="Unplaced"/>
</dbReference>
<dbReference type="GO" id="GO:0005912">
    <property type="term" value="C:adherens junction"/>
    <property type="evidence" value="ECO:0007669"/>
    <property type="project" value="TreeGrafter"/>
</dbReference>
<sequence length="138" mass="15741">KPVRGSEKLKRPLVALEDGWLTLVLNSLNPLSGLLSPLQLRLLEKKRQLTRQLSEAQDLKEHIDRREQAVSRVLGRCLTPEQHKDYSHFVKMKAALLVEQRQLEDKIRLGEEQLRGLRESLGLGLGIAKGIQMGYGHY</sequence>
<proteinExistence type="inferred from homology"/>
<dbReference type="PROSITE" id="PS51307">
    <property type="entry name" value="ASD2"/>
    <property type="match status" value="1"/>
</dbReference>
<dbReference type="InterPro" id="IPR014799">
    <property type="entry name" value="ASD2_dom"/>
</dbReference>
<dbReference type="PANTHER" id="PTHR15012">
    <property type="entry name" value="APICAL PROTEIN/SHROOM-RELATED"/>
    <property type="match status" value="1"/>
</dbReference>
<evidence type="ECO:0000256" key="3">
    <source>
        <dbReference type="ARBA" id="ARBA00022490"/>
    </source>
</evidence>
<dbReference type="Gene3D" id="6.10.250.3120">
    <property type="match status" value="1"/>
</dbReference>
<comment type="subcellular location">
    <subcellularLocation>
        <location evidence="1">Cytoplasm</location>
        <location evidence="1">Cytoskeleton</location>
    </subcellularLocation>
</comment>
<name>A0A8C8DYB6_9TELE</name>
<keyword evidence="8" id="KW-1185">Reference proteome</keyword>
<dbReference type="AlphaFoldDB" id="A0A8C8DYB6"/>
<evidence type="ECO:0000256" key="4">
    <source>
        <dbReference type="ARBA" id="ARBA00023212"/>
    </source>
</evidence>
<organism evidence="7 8">
    <name type="scientific">Oryzias sinensis</name>
    <name type="common">Chinese medaka</name>
    <dbReference type="NCBI Taxonomy" id="183150"/>
    <lineage>
        <taxon>Eukaryota</taxon>
        <taxon>Metazoa</taxon>
        <taxon>Chordata</taxon>
        <taxon>Craniata</taxon>
        <taxon>Vertebrata</taxon>
        <taxon>Euteleostomi</taxon>
        <taxon>Actinopterygii</taxon>
        <taxon>Neopterygii</taxon>
        <taxon>Teleostei</taxon>
        <taxon>Neoteleostei</taxon>
        <taxon>Acanthomorphata</taxon>
        <taxon>Ovalentaria</taxon>
        <taxon>Atherinomorphae</taxon>
        <taxon>Beloniformes</taxon>
        <taxon>Adrianichthyidae</taxon>
        <taxon>Oryziinae</taxon>
        <taxon>Oryzias</taxon>
    </lineage>
</organism>
<protein>
    <recommendedName>
        <fullName evidence="6">ASD2 domain-containing protein</fullName>
    </recommendedName>
</protein>
<dbReference type="GO" id="GO:0007015">
    <property type="term" value="P:actin filament organization"/>
    <property type="evidence" value="ECO:0007669"/>
    <property type="project" value="TreeGrafter"/>
</dbReference>
<dbReference type="GO" id="GO:0043296">
    <property type="term" value="C:apical junction complex"/>
    <property type="evidence" value="ECO:0007669"/>
    <property type="project" value="TreeGrafter"/>
</dbReference>
<dbReference type="GO" id="GO:0051015">
    <property type="term" value="F:actin filament binding"/>
    <property type="evidence" value="ECO:0007669"/>
    <property type="project" value="InterPro"/>
</dbReference>
<dbReference type="Ensembl" id="ENSOSIT00000040627.1">
    <property type="protein sequence ID" value="ENSOSIP00000038540.1"/>
    <property type="gene ID" value="ENSOSIG00000019014.1"/>
</dbReference>
<dbReference type="GO" id="GO:0030864">
    <property type="term" value="C:cortical actin cytoskeleton"/>
    <property type="evidence" value="ECO:0007669"/>
    <property type="project" value="TreeGrafter"/>
</dbReference>
<evidence type="ECO:0000256" key="2">
    <source>
        <dbReference type="ARBA" id="ARBA00006469"/>
    </source>
</evidence>
<feature type="coiled-coil region" evidence="5">
    <location>
        <begin position="39"/>
        <end position="66"/>
    </location>
</feature>
<reference evidence="7" key="1">
    <citation type="submission" date="2025-08" db="UniProtKB">
        <authorList>
            <consortium name="Ensembl"/>
        </authorList>
    </citation>
    <scope>IDENTIFICATION</scope>
</reference>